<evidence type="ECO:0000259" key="2">
    <source>
        <dbReference type="Pfam" id="PF00095"/>
    </source>
</evidence>
<organism evidence="3 4">
    <name type="scientific">Varanus komodoensis</name>
    <name type="common">Komodo dragon</name>
    <dbReference type="NCBI Taxonomy" id="61221"/>
    <lineage>
        <taxon>Eukaryota</taxon>
        <taxon>Metazoa</taxon>
        <taxon>Chordata</taxon>
        <taxon>Craniata</taxon>
        <taxon>Vertebrata</taxon>
        <taxon>Euteleostomi</taxon>
        <taxon>Lepidosauria</taxon>
        <taxon>Squamata</taxon>
        <taxon>Bifurcata</taxon>
        <taxon>Unidentata</taxon>
        <taxon>Episquamata</taxon>
        <taxon>Toxicofera</taxon>
        <taxon>Anguimorpha</taxon>
        <taxon>Paleoanguimorpha</taxon>
        <taxon>Varanoidea</taxon>
        <taxon>Varanidae</taxon>
        <taxon>Varanus</taxon>
    </lineage>
</organism>
<protein>
    <recommendedName>
        <fullName evidence="2">WAP domain-containing protein</fullName>
    </recommendedName>
</protein>
<feature type="domain" description="WAP" evidence="2">
    <location>
        <begin position="46"/>
        <end position="80"/>
    </location>
</feature>
<dbReference type="Pfam" id="PF00095">
    <property type="entry name" value="WAP"/>
    <property type="match status" value="1"/>
</dbReference>
<dbReference type="InterPro" id="IPR008197">
    <property type="entry name" value="WAP_dom"/>
</dbReference>
<dbReference type="InterPro" id="IPR036645">
    <property type="entry name" value="Elafin-like_sf"/>
</dbReference>
<dbReference type="AlphaFoldDB" id="A0A8D2KZ62"/>
<evidence type="ECO:0000313" key="4">
    <source>
        <dbReference type="Proteomes" id="UP000694545"/>
    </source>
</evidence>
<dbReference type="Ensembl" id="ENSVKKT00000014714.1">
    <property type="protein sequence ID" value="ENSVKKP00000014365.1"/>
    <property type="gene ID" value="ENSVKKG00000009885.1"/>
</dbReference>
<feature type="region of interest" description="Disordered" evidence="1">
    <location>
        <begin position="1"/>
        <end position="37"/>
    </location>
</feature>
<dbReference type="Proteomes" id="UP000694545">
    <property type="component" value="Unplaced"/>
</dbReference>
<evidence type="ECO:0000313" key="3">
    <source>
        <dbReference type="Ensembl" id="ENSVKKP00000014365.1"/>
    </source>
</evidence>
<dbReference type="GO" id="GO:0030414">
    <property type="term" value="F:peptidase inhibitor activity"/>
    <property type="evidence" value="ECO:0007669"/>
    <property type="project" value="InterPro"/>
</dbReference>
<proteinExistence type="predicted"/>
<evidence type="ECO:0000256" key="1">
    <source>
        <dbReference type="SAM" id="MobiDB-lite"/>
    </source>
</evidence>
<dbReference type="SUPFAM" id="SSF57256">
    <property type="entry name" value="Elafin-like"/>
    <property type="match status" value="1"/>
</dbReference>
<reference evidence="3" key="1">
    <citation type="submission" date="2025-08" db="UniProtKB">
        <authorList>
            <consortium name="Ensembl"/>
        </authorList>
    </citation>
    <scope>IDENTIFICATION</scope>
</reference>
<reference evidence="3" key="2">
    <citation type="submission" date="2025-09" db="UniProtKB">
        <authorList>
            <consortium name="Ensembl"/>
        </authorList>
    </citation>
    <scope>IDENTIFICATION</scope>
</reference>
<dbReference type="GO" id="GO:0005576">
    <property type="term" value="C:extracellular region"/>
    <property type="evidence" value="ECO:0007669"/>
    <property type="project" value="InterPro"/>
</dbReference>
<keyword evidence="4" id="KW-1185">Reference proteome</keyword>
<name>A0A8D2KZ62_VARKO</name>
<dbReference type="Gene3D" id="4.10.75.10">
    <property type="entry name" value="Elafin-like"/>
    <property type="match status" value="1"/>
</dbReference>
<accession>A0A8D2KZ62</accession>
<sequence length="85" mass="8877">MQEEPSRAEPWGGARQVRWRTPFPSRSQKGARGPCVSLAGHSVKPPGECPTPIRHGVCAEMCDGDNACGPGRRCCSNGCGGPAAT</sequence>